<feature type="region of interest" description="Disordered" evidence="1">
    <location>
        <begin position="405"/>
        <end position="445"/>
    </location>
</feature>
<dbReference type="InterPro" id="IPR021229">
    <property type="entry name" value="DUF2800"/>
</dbReference>
<dbReference type="EMBL" id="JACIEE010000015">
    <property type="protein sequence ID" value="MBB3980131.1"/>
    <property type="molecule type" value="Genomic_DNA"/>
</dbReference>
<dbReference type="InterPro" id="IPR011604">
    <property type="entry name" value="PDDEXK-like_dom_sf"/>
</dbReference>
<dbReference type="Proteomes" id="UP000574761">
    <property type="component" value="Unassembled WGS sequence"/>
</dbReference>
<gene>
    <name evidence="2" type="ORF">GGQ64_005378</name>
</gene>
<evidence type="ECO:0000313" key="3">
    <source>
        <dbReference type="Proteomes" id="UP000574761"/>
    </source>
</evidence>
<dbReference type="Pfam" id="PF10926">
    <property type="entry name" value="DUF2800"/>
    <property type="match status" value="1"/>
</dbReference>
<comment type="caution">
    <text evidence="2">The sequence shown here is derived from an EMBL/GenBank/DDBJ whole genome shotgun (WGS) entry which is preliminary data.</text>
</comment>
<evidence type="ECO:0008006" key="4">
    <source>
        <dbReference type="Google" id="ProtNLM"/>
    </source>
</evidence>
<evidence type="ECO:0000313" key="2">
    <source>
        <dbReference type="EMBL" id="MBB3980131.1"/>
    </source>
</evidence>
<sequence length="445" mass="48820">MSTIAHTERKHATLAPSAAHRWMVCPGSIAMEQPFPNVSSSYAAQGTAAHELAGWCLANDEQPEDHLGLWIDTKAEHGNIFVDLTDDEGPHEENRYWPIDDDMVEAVTVYTDFVRSLLKDHKDAELDVEQRLDMTHLHPDIFGTGDATVYIESERHLHVCDYKHGKGVAVDAKNNPQLLLYGAGAAMRFHNRPLEKVTLHIIQPRAPHPKGRIRSDPLDLFSLFEFEDDIKTSAALVDAATRDFGAATGVDGRIDNSTWPTVYLKAGEHCGFCRAHAICPTARAAALELAQAEFSDTGEMTLPDFTQMDPDQMATYMAQAEQVVAHFAAFKVYAHAEACAGRMPSGMKLVAKRATRKWRDADAVVDDLMIAGLGKADLYTEKLKSPAQVEKVMKKKAFEKWVADGTDEDGVGPVVSQSSGTNLVPVNDPRPAVKADAASDFDAVE</sequence>
<keyword evidence="3" id="KW-1185">Reference proteome</keyword>
<proteinExistence type="predicted"/>
<organism evidence="2 3">
    <name type="scientific">Mycoplana azooxidifex</name>
    <dbReference type="NCBI Taxonomy" id="1636188"/>
    <lineage>
        <taxon>Bacteria</taxon>
        <taxon>Pseudomonadati</taxon>
        <taxon>Pseudomonadota</taxon>
        <taxon>Alphaproteobacteria</taxon>
        <taxon>Hyphomicrobiales</taxon>
        <taxon>Rhizobiaceae</taxon>
        <taxon>Mycoplana</taxon>
    </lineage>
</organism>
<feature type="compositionally biased region" description="Polar residues" evidence="1">
    <location>
        <begin position="415"/>
        <end position="424"/>
    </location>
</feature>
<evidence type="ECO:0000256" key="1">
    <source>
        <dbReference type="SAM" id="MobiDB-lite"/>
    </source>
</evidence>
<accession>A0A7W6GLG4</accession>
<reference evidence="2 3" key="1">
    <citation type="submission" date="2020-08" db="EMBL/GenBank/DDBJ databases">
        <title>Genomic Encyclopedia of Type Strains, Phase IV (KMG-IV): sequencing the most valuable type-strain genomes for metagenomic binning, comparative biology and taxonomic classification.</title>
        <authorList>
            <person name="Goeker M."/>
        </authorList>
    </citation>
    <scope>NUCLEOTIDE SEQUENCE [LARGE SCALE GENOMIC DNA]</scope>
    <source>
        <strain evidence="2 3">DSM 100211</strain>
    </source>
</reference>
<protein>
    <recommendedName>
        <fullName evidence="4">DUF2800 domain-containing protein</fullName>
    </recommendedName>
</protein>
<name>A0A7W6GLG4_9HYPH</name>
<dbReference type="AlphaFoldDB" id="A0A7W6GLG4"/>
<dbReference type="Gene3D" id="3.90.320.10">
    <property type="match status" value="1"/>
</dbReference>
<dbReference type="RefSeq" id="WP_183808280.1">
    <property type="nucleotide sequence ID" value="NZ_JACIEE010000015.1"/>
</dbReference>